<keyword evidence="9" id="KW-0395">Inflammatory response</keyword>
<reference evidence="14" key="2">
    <citation type="journal article" date="2014" name="Nat. Commun.">
        <title>The cavefish genome reveals candidate genes for eye loss.</title>
        <authorList>
            <person name="McGaugh S.E."/>
            <person name="Gross J.B."/>
            <person name="Aken B."/>
            <person name="Blin M."/>
            <person name="Borowsky R."/>
            <person name="Chalopin D."/>
            <person name="Hinaux H."/>
            <person name="Jeffery W.R."/>
            <person name="Keene A."/>
            <person name="Ma L."/>
            <person name="Minx P."/>
            <person name="Murphy D."/>
            <person name="O'Quin K.E."/>
            <person name="Retaux S."/>
            <person name="Rohner N."/>
            <person name="Searle S.M."/>
            <person name="Stahl B.A."/>
            <person name="Tabin C."/>
            <person name="Volff J.N."/>
            <person name="Yoshizawa M."/>
            <person name="Warren W.C."/>
        </authorList>
    </citation>
    <scope>NUCLEOTIDE SEQUENCE [LARGE SCALE GENOMIC DNA]</scope>
    <source>
        <strain evidence="14">female</strain>
    </source>
</reference>
<dbReference type="GO" id="GO:0071222">
    <property type="term" value="P:cellular response to lipopolysaccharide"/>
    <property type="evidence" value="ECO:0007669"/>
    <property type="project" value="TreeGrafter"/>
</dbReference>
<dbReference type="SUPFAM" id="SSF50353">
    <property type="entry name" value="Cytokine"/>
    <property type="match status" value="1"/>
</dbReference>
<dbReference type="InterPro" id="IPR008996">
    <property type="entry name" value="IL1/FGF"/>
</dbReference>
<dbReference type="STRING" id="7994.ENSAMXP00000044776"/>
<keyword evidence="14" id="KW-1185">Reference proteome</keyword>
<keyword evidence="6" id="KW-0202">Cytokine</keyword>
<dbReference type="GO" id="GO:0042119">
    <property type="term" value="P:neutrophil activation"/>
    <property type="evidence" value="ECO:0007669"/>
    <property type="project" value="TreeGrafter"/>
</dbReference>
<dbReference type="PANTHER" id="PTHR10078:SF30">
    <property type="entry name" value="INTERLEUKIN-1 BETA"/>
    <property type="match status" value="1"/>
</dbReference>
<dbReference type="CDD" id="cd23296">
    <property type="entry name" value="beta-trefoil_IL1B"/>
    <property type="match status" value="1"/>
</dbReference>
<dbReference type="AlphaFoldDB" id="A0A3B1JSQ8"/>
<dbReference type="InterPro" id="IPR020877">
    <property type="entry name" value="IL-1_CS"/>
</dbReference>
<dbReference type="GO" id="GO:0010628">
    <property type="term" value="P:positive regulation of gene expression"/>
    <property type="evidence" value="ECO:0007669"/>
    <property type="project" value="TreeGrafter"/>
</dbReference>
<evidence type="ECO:0000256" key="7">
    <source>
        <dbReference type="ARBA" id="ARBA00022525"/>
    </source>
</evidence>
<evidence type="ECO:0000313" key="13">
    <source>
        <dbReference type="Ensembl" id="ENSAMXP00000044776.1"/>
    </source>
</evidence>
<dbReference type="PANTHER" id="PTHR10078">
    <property type="entry name" value="INTERLEUKIN-1 FAMILY MEMBER"/>
    <property type="match status" value="1"/>
</dbReference>
<evidence type="ECO:0000256" key="8">
    <source>
        <dbReference type="ARBA" id="ARBA00022620"/>
    </source>
</evidence>
<keyword evidence="8" id="KW-0666">Pyrogen</keyword>
<proteinExistence type="inferred from homology"/>
<evidence type="ECO:0000256" key="9">
    <source>
        <dbReference type="ARBA" id="ARBA00023198"/>
    </source>
</evidence>
<evidence type="ECO:0000256" key="3">
    <source>
        <dbReference type="ARBA" id="ARBA00004550"/>
    </source>
</evidence>
<evidence type="ECO:0000256" key="1">
    <source>
        <dbReference type="ARBA" id="ARBA00004371"/>
    </source>
</evidence>
<accession>A0A3B1JSQ8</accession>
<comment type="similarity">
    <text evidence="4 12">Belongs to the IL-1 family.</text>
</comment>
<dbReference type="GO" id="GO:0019221">
    <property type="term" value="P:cytokine-mediated signaling pathway"/>
    <property type="evidence" value="ECO:0007669"/>
    <property type="project" value="TreeGrafter"/>
</dbReference>
<dbReference type="GO" id="GO:0005829">
    <property type="term" value="C:cytosol"/>
    <property type="evidence" value="ECO:0007669"/>
    <property type="project" value="UniProtKB-SubCell"/>
</dbReference>
<sequence>MEDARMLLLECSSESDSTFESDEMDFDELDCSDPLAMSGRCDLHRGLRIEISQHPHSMRKVANIVIGLQRLQKFRHAEKVSRSTEFTEHELLNIILESVVEETVVMRLSCDSPVTYSKQDKELQCTVCDNLQKRLVHSEGDPYLLAVTLKGGNQSQSVRINLSTYASPSCNSTKGQPVCLGIAKSNLYLSCTESDSGSPHLSLEEVKNKEELKMIRGEDGLKRFLFLRSVKGGSVNTFESARFPGWFISTATEDDQPVEMCGEADTSRQRVFTLLP</sequence>
<evidence type="ECO:0000256" key="11">
    <source>
        <dbReference type="ARBA" id="ARBA00023246"/>
    </source>
</evidence>
<evidence type="ECO:0000256" key="6">
    <source>
        <dbReference type="ARBA" id="ARBA00022514"/>
    </source>
</evidence>
<dbReference type="PRINTS" id="PR00264">
    <property type="entry name" value="INTERLEUKIN1"/>
</dbReference>
<evidence type="ECO:0000256" key="4">
    <source>
        <dbReference type="ARBA" id="ARBA00010448"/>
    </source>
</evidence>
<dbReference type="Proteomes" id="UP000018467">
    <property type="component" value="Unassembled WGS sequence"/>
</dbReference>
<organism evidence="13 14">
    <name type="scientific">Astyanax mexicanus</name>
    <name type="common">Blind cave fish</name>
    <name type="synonym">Astyanax fasciatus mexicanus</name>
    <dbReference type="NCBI Taxonomy" id="7994"/>
    <lineage>
        <taxon>Eukaryota</taxon>
        <taxon>Metazoa</taxon>
        <taxon>Chordata</taxon>
        <taxon>Craniata</taxon>
        <taxon>Vertebrata</taxon>
        <taxon>Euteleostomi</taxon>
        <taxon>Actinopterygii</taxon>
        <taxon>Neopterygii</taxon>
        <taxon>Teleostei</taxon>
        <taxon>Ostariophysi</taxon>
        <taxon>Characiformes</taxon>
        <taxon>Characoidei</taxon>
        <taxon>Acestrorhamphidae</taxon>
        <taxon>Acestrorhamphinae</taxon>
        <taxon>Astyanax</taxon>
    </lineage>
</organism>
<reference evidence="13" key="3">
    <citation type="submission" date="2025-08" db="UniProtKB">
        <authorList>
            <consortium name="Ensembl"/>
        </authorList>
    </citation>
    <scope>IDENTIFICATION</scope>
</reference>
<evidence type="ECO:0000256" key="12">
    <source>
        <dbReference type="RuleBase" id="RU003753"/>
    </source>
</evidence>
<dbReference type="GO" id="GO:0001660">
    <property type="term" value="P:fever generation"/>
    <property type="evidence" value="ECO:0007669"/>
    <property type="project" value="UniProtKB-KW"/>
</dbReference>
<evidence type="ECO:0000256" key="10">
    <source>
        <dbReference type="ARBA" id="ARBA00023228"/>
    </source>
</evidence>
<dbReference type="Gene3D" id="2.80.10.50">
    <property type="match status" value="1"/>
</dbReference>
<reference evidence="14" key="1">
    <citation type="submission" date="2013-03" db="EMBL/GenBank/DDBJ databases">
        <authorList>
            <person name="Jeffery W."/>
            <person name="Warren W."/>
            <person name="Wilson R.K."/>
        </authorList>
    </citation>
    <scope>NUCLEOTIDE SEQUENCE</scope>
    <source>
        <strain evidence="14">female</strain>
    </source>
</reference>
<evidence type="ECO:0000256" key="5">
    <source>
        <dbReference type="ARBA" id="ARBA00022490"/>
    </source>
</evidence>
<keyword evidence="5" id="KW-0963">Cytoplasm</keyword>
<dbReference type="GO" id="GO:0048246">
    <property type="term" value="P:macrophage chemotaxis"/>
    <property type="evidence" value="ECO:0007669"/>
    <property type="project" value="TreeGrafter"/>
</dbReference>
<comment type="subcellular location">
    <subcellularLocation>
        <location evidence="2">Cytoplasm</location>
        <location evidence="2">Cytosol</location>
    </subcellularLocation>
    <subcellularLocation>
        <location evidence="1">Lysosome</location>
    </subcellularLocation>
    <subcellularLocation>
        <location evidence="3">Secreted</location>
        <location evidence="3">Extracellular exosome</location>
    </subcellularLocation>
</comment>
<dbReference type="GO" id="GO:0051781">
    <property type="term" value="P:positive regulation of cell division"/>
    <property type="evidence" value="ECO:0007669"/>
    <property type="project" value="UniProtKB-KW"/>
</dbReference>
<dbReference type="PROSITE" id="PS00253">
    <property type="entry name" value="INTERLEUKIN_1"/>
    <property type="match status" value="1"/>
</dbReference>
<dbReference type="GO" id="GO:0005764">
    <property type="term" value="C:lysosome"/>
    <property type="evidence" value="ECO:0007669"/>
    <property type="project" value="UniProtKB-SubCell"/>
</dbReference>
<keyword evidence="10" id="KW-0458">Lysosome</keyword>
<dbReference type="GO" id="GO:0005125">
    <property type="term" value="F:cytokine activity"/>
    <property type="evidence" value="ECO:0007669"/>
    <property type="project" value="UniProtKB-UniRule"/>
</dbReference>
<dbReference type="GO" id="GO:0005615">
    <property type="term" value="C:extracellular space"/>
    <property type="evidence" value="ECO:0007669"/>
    <property type="project" value="UniProtKB-KW"/>
</dbReference>
<dbReference type="InterPro" id="IPR000975">
    <property type="entry name" value="IL-1_fam"/>
</dbReference>
<dbReference type="PRINTS" id="PR01359">
    <property type="entry name" value="INTRLEUKIN1B"/>
</dbReference>
<dbReference type="InParanoid" id="A0A3B1JSQ8"/>
<reference evidence="13" key="4">
    <citation type="submission" date="2025-09" db="UniProtKB">
        <authorList>
            <consortium name="Ensembl"/>
        </authorList>
    </citation>
    <scope>IDENTIFICATION</scope>
</reference>
<dbReference type="SMART" id="SM00125">
    <property type="entry name" value="IL1"/>
    <property type="match status" value="1"/>
</dbReference>
<evidence type="ECO:0000256" key="2">
    <source>
        <dbReference type="ARBA" id="ARBA00004514"/>
    </source>
</evidence>
<keyword evidence="7 12" id="KW-0964">Secreted</keyword>
<dbReference type="GO" id="GO:1901222">
    <property type="term" value="P:regulation of non-canonical NF-kappaB signal transduction"/>
    <property type="evidence" value="ECO:0007669"/>
    <property type="project" value="TreeGrafter"/>
</dbReference>
<dbReference type="Ensembl" id="ENSAMXT00000029981.1">
    <property type="protein sequence ID" value="ENSAMXP00000044776.1"/>
    <property type="gene ID" value="ENSAMXG00000031873.1"/>
</dbReference>
<name>A0A3B1JSQ8_ASTMX</name>
<dbReference type="Pfam" id="PF00340">
    <property type="entry name" value="IL1"/>
    <property type="match status" value="1"/>
</dbReference>
<protein>
    <recommendedName>
        <fullName evidence="12">Interleukin-1</fullName>
    </recommendedName>
</protein>
<evidence type="ECO:0000313" key="14">
    <source>
        <dbReference type="Proteomes" id="UP000018467"/>
    </source>
</evidence>
<dbReference type="GO" id="GO:0005149">
    <property type="term" value="F:interleukin-1 receptor binding"/>
    <property type="evidence" value="ECO:0007669"/>
    <property type="project" value="UniProtKB-UniRule"/>
</dbReference>
<dbReference type="GO" id="GO:0006955">
    <property type="term" value="P:immune response"/>
    <property type="evidence" value="ECO:0007669"/>
    <property type="project" value="InterPro"/>
</dbReference>
<keyword evidence="11" id="KW-0497">Mitogen</keyword>
<dbReference type="PRINTS" id="PR01357">
    <property type="entry name" value="INTRLEUKN1AB"/>
</dbReference>
<dbReference type="GeneTree" id="ENSGT00950000182943"/>
<dbReference type="Bgee" id="ENSAMXG00000031873">
    <property type="expression patterns" value="Expressed in zone of skin and 11 other cell types or tissues"/>
</dbReference>